<organism evidence="2 3">
    <name type="scientific">Hymenoscyphus albidus</name>
    <dbReference type="NCBI Taxonomy" id="595503"/>
    <lineage>
        <taxon>Eukaryota</taxon>
        <taxon>Fungi</taxon>
        <taxon>Dikarya</taxon>
        <taxon>Ascomycota</taxon>
        <taxon>Pezizomycotina</taxon>
        <taxon>Leotiomycetes</taxon>
        <taxon>Helotiales</taxon>
        <taxon>Helotiaceae</taxon>
        <taxon>Hymenoscyphus</taxon>
    </lineage>
</organism>
<keyword evidence="1" id="KW-0808">Transferase</keyword>
<dbReference type="InterPro" id="IPR018357">
    <property type="entry name" value="Hexapep_transf_CS"/>
</dbReference>
<dbReference type="Proteomes" id="UP000701801">
    <property type="component" value="Unassembled WGS sequence"/>
</dbReference>
<sequence>MDPRPLPNPAPTQEEDDRLFVLEPWVMAPVRAEYGFNIRLGEGAYVNWNSTFFDCTPVAIGARTLVGPNCSFYGGFHAIDPAVRDGDNGPFFEKPITIGDDCWLGGNVVVLAGISIGKGSTVGAGSVVTKNVPPFHVVAGNPAKILRKISTAMDPESLAR</sequence>
<dbReference type="AlphaFoldDB" id="A0A9N9M171"/>
<reference evidence="2" key="1">
    <citation type="submission" date="2021-07" db="EMBL/GenBank/DDBJ databases">
        <authorList>
            <person name="Durling M."/>
        </authorList>
    </citation>
    <scope>NUCLEOTIDE SEQUENCE</scope>
</reference>
<dbReference type="PANTHER" id="PTHR23416">
    <property type="entry name" value="SIALIC ACID SYNTHASE-RELATED"/>
    <property type="match status" value="1"/>
</dbReference>
<accession>A0A9N9M171</accession>
<dbReference type="CDD" id="cd03357">
    <property type="entry name" value="LbH_MAT_GAT"/>
    <property type="match status" value="1"/>
</dbReference>
<dbReference type="Gene3D" id="2.160.10.10">
    <property type="entry name" value="Hexapeptide repeat proteins"/>
    <property type="match status" value="1"/>
</dbReference>
<evidence type="ECO:0000313" key="2">
    <source>
        <dbReference type="EMBL" id="CAG8983472.1"/>
    </source>
</evidence>
<evidence type="ECO:0008006" key="4">
    <source>
        <dbReference type="Google" id="ProtNLM"/>
    </source>
</evidence>
<proteinExistence type="predicted"/>
<dbReference type="GO" id="GO:0008374">
    <property type="term" value="F:O-acyltransferase activity"/>
    <property type="evidence" value="ECO:0007669"/>
    <property type="project" value="TreeGrafter"/>
</dbReference>
<dbReference type="SUPFAM" id="SSF51161">
    <property type="entry name" value="Trimeric LpxA-like enzymes"/>
    <property type="match status" value="1"/>
</dbReference>
<dbReference type="PROSITE" id="PS00101">
    <property type="entry name" value="HEXAPEP_TRANSFERASES"/>
    <property type="match status" value="1"/>
</dbReference>
<name>A0A9N9M171_9HELO</name>
<dbReference type="InterPro" id="IPR001451">
    <property type="entry name" value="Hexapep"/>
</dbReference>
<dbReference type="InterPro" id="IPR011004">
    <property type="entry name" value="Trimer_LpxA-like_sf"/>
</dbReference>
<gene>
    <name evidence="2" type="ORF">HYALB_00000641</name>
</gene>
<keyword evidence="3" id="KW-1185">Reference proteome</keyword>
<dbReference type="OrthoDB" id="25818at2759"/>
<dbReference type="EMBL" id="CAJVRM010000726">
    <property type="protein sequence ID" value="CAG8983472.1"/>
    <property type="molecule type" value="Genomic_DNA"/>
</dbReference>
<evidence type="ECO:0000313" key="3">
    <source>
        <dbReference type="Proteomes" id="UP000701801"/>
    </source>
</evidence>
<comment type="caution">
    <text evidence="2">The sequence shown here is derived from an EMBL/GenBank/DDBJ whole genome shotgun (WGS) entry which is preliminary data.</text>
</comment>
<dbReference type="PANTHER" id="PTHR23416:SF54">
    <property type="entry name" value="ACETYLTRANSFERASE, CYSE_LACA_LPXA_NODL FAMILY (AFU_ORTHOLOGUE AFUA_2G08430)-RELATED"/>
    <property type="match status" value="1"/>
</dbReference>
<dbReference type="Pfam" id="PF14602">
    <property type="entry name" value="Hexapep_2"/>
    <property type="match status" value="1"/>
</dbReference>
<protein>
    <recommendedName>
        <fullName evidence="4">Mannose-1-phosphate guanylyltransferase</fullName>
    </recommendedName>
</protein>
<evidence type="ECO:0000256" key="1">
    <source>
        <dbReference type="ARBA" id="ARBA00022679"/>
    </source>
</evidence>
<dbReference type="InterPro" id="IPR051159">
    <property type="entry name" value="Hexapeptide_acetyltransf"/>
</dbReference>